<dbReference type="Pfam" id="PF13673">
    <property type="entry name" value="Acetyltransf_10"/>
    <property type="match status" value="1"/>
</dbReference>
<dbReference type="PANTHER" id="PTHR43451">
    <property type="entry name" value="ACETYLTRANSFERASE (GNAT) FAMILY PROTEIN"/>
    <property type="match status" value="1"/>
</dbReference>
<gene>
    <name evidence="2" type="ORF">CWI78_05645</name>
</gene>
<dbReference type="InterPro" id="IPR000182">
    <property type="entry name" value="GNAT_dom"/>
</dbReference>
<reference evidence="3" key="1">
    <citation type="journal article" date="2018" name="Front. Microbiol.">
        <title>Genome-Based Analysis Reveals the Taxonomy and Diversity of the Family Idiomarinaceae.</title>
        <authorList>
            <person name="Liu Y."/>
            <person name="Lai Q."/>
            <person name="Shao Z."/>
        </authorList>
    </citation>
    <scope>NUCLEOTIDE SEQUENCE [LARGE SCALE GENOMIC DNA]</scope>
    <source>
        <strain evidence="3">R22</strain>
    </source>
</reference>
<dbReference type="EMBL" id="PIQC01000004">
    <property type="protein sequence ID" value="RUO69399.1"/>
    <property type="molecule type" value="Genomic_DNA"/>
</dbReference>
<dbReference type="SUPFAM" id="SSF55729">
    <property type="entry name" value="Acyl-CoA N-acyltransferases (Nat)"/>
    <property type="match status" value="1"/>
</dbReference>
<dbReference type="RefSeq" id="WP_126781100.1">
    <property type="nucleotide sequence ID" value="NZ_PIQC01000004.1"/>
</dbReference>
<dbReference type="PANTHER" id="PTHR43451:SF1">
    <property type="entry name" value="ACETYLTRANSFERASE"/>
    <property type="match status" value="1"/>
</dbReference>
<sequence length="157" mass="18283">MIKIRGYKESDANALWAIFYHTIRNINVRDYSQAQVEAWAPDSPDAEVWTNKMRSISPFVAEIEGKIVGYTDLQNDGLIDHFFCHYEYQGKGIGRRLMEYVLAEGQARGVKRFYSEVSITARPFYERFGFKVIEEQVVTLRGQKLKNFVMERNATIK</sequence>
<comment type="caution">
    <text evidence="2">The sequence shown here is derived from an EMBL/GenBank/DDBJ whole genome shotgun (WGS) entry which is preliminary data.</text>
</comment>
<accession>A0A432YZP6</accession>
<evidence type="ECO:0000313" key="2">
    <source>
        <dbReference type="EMBL" id="RUO69399.1"/>
    </source>
</evidence>
<name>A0A432YZP6_9GAMM</name>
<keyword evidence="2" id="KW-0808">Transferase</keyword>
<dbReference type="Gene3D" id="3.40.630.30">
    <property type="match status" value="1"/>
</dbReference>
<dbReference type="GO" id="GO:0016747">
    <property type="term" value="F:acyltransferase activity, transferring groups other than amino-acyl groups"/>
    <property type="evidence" value="ECO:0007669"/>
    <property type="project" value="InterPro"/>
</dbReference>
<dbReference type="OrthoDB" id="5355033at2"/>
<dbReference type="InterPro" id="IPR052564">
    <property type="entry name" value="N-acetyltrans/Recomb-assoc"/>
</dbReference>
<feature type="domain" description="N-acetyltransferase" evidence="1">
    <location>
        <begin position="2"/>
        <end position="155"/>
    </location>
</feature>
<organism evidence="2 3">
    <name type="scientific">Idiomarina ramblicola</name>
    <dbReference type="NCBI Taxonomy" id="263724"/>
    <lineage>
        <taxon>Bacteria</taxon>
        <taxon>Pseudomonadati</taxon>
        <taxon>Pseudomonadota</taxon>
        <taxon>Gammaproteobacteria</taxon>
        <taxon>Alteromonadales</taxon>
        <taxon>Idiomarinaceae</taxon>
        <taxon>Idiomarina</taxon>
    </lineage>
</organism>
<dbReference type="CDD" id="cd04301">
    <property type="entry name" value="NAT_SF"/>
    <property type="match status" value="1"/>
</dbReference>
<evidence type="ECO:0000313" key="3">
    <source>
        <dbReference type="Proteomes" id="UP000288058"/>
    </source>
</evidence>
<dbReference type="AlphaFoldDB" id="A0A432YZP6"/>
<proteinExistence type="predicted"/>
<evidence type="ECO:0000259" key="1">
    <source>
        <dbReference type="PROSITE" id="PS51186"/>
    </source>
</evidence>
<dbReference type="Proteomes" id="UP000288058">
    <property type="component" value="Unassembled WGS sequence"/>
</dbReference>
<dbReference type="InterPro" id="IPR016181">
    <property type="entry name" value="Acyl_CoA_acyltransferase"/>
</dbReference>
<keyword evidence="3" id="KW-1185">Reference proteome</keyword>
<protein>
    <submittedName>
        <fullName evidence="2">GNAT family N-acetyltransferase</fullName>
    </submittedName>
</protein>
<dbReference type="PROSITE" id="PS51186">
    <property type="entry name" value="GNAT"/>
    <property type="match status" value="1"/>
</dbReference>